<keyword evidence="3 9" id="KW-0479">Metal-binding</keyword>
<sequence length="215" mass="23593">MTWTVKEAYYTLQGEGAQTGRAAVFLRFAGCNLWSGLERDRDKAVCRFCDTDFVGTNGVNGGKFRAAEDLATHVKAIWEAEAGEAGPRYVVCTGGEPLLQLDAPLIAALKAEGFEIGVETNGTIAAPEGLDWICVSPKANAPLVQTRGSELKLVYPQDEAEAQPERFSKLDFSHFFLQPKDDPDQARNIQAATTYCMKNPQWRLSLQTHKLIGLP</sequence>
<feature type="binding site" evidence="9">
    <location>
        <position position="215"/>
    </location>
    <ligand>
        <name>substrate</name>
    </ligand>
</feature>
<dbReference type="SUPFAM" id="SSF102114">
    <property type="entry name" value="Radical SAM enzymes"/>
    <property type="match status" value="1"/>
</dbReference>
<evidence type="ECO:0000256" key="6">
    <source>
        <dbReference type="ARBA" id="ARBA00023004"/>
    </source>
</evidence>
<dbReference type="AlphaFoldDB" id="A0A059GAQ0"/>
<feature type="binding site" evidence="9">
    <location>
        <begin position="48"/>
        <end position="50"/>
    </location>
    <ligand>
        <name>S-adenosyl-L-methionine</name>
        <dbReference type="ChEBI" id="CHEBI:59789"/>
    </ligand>
</feature>
<dbReference type="InterPro" id="IPR058240">
    <property type="entry name" value="rSAM_sf"/>
</dbReference>
<dbReference type="STRING" id="1280953.HOC_04262"/>
<dbReference type="PANTHER" id="PTHR42836:SF1">
    <property type="entry name" value="7-CARBOXY-7-DEAZAGUANINE SYNTHASE"/>
    <property type="match status" value="1"/>
</dbReference>
<dbReference type="eggNOG" id="COG0602">
    <property type="taxonomic scope" value="Bacteria"/>
</dbReference>
<evidence type="ECO:0000256" key="3">
    <source>
        <dbReference type="ARBA" id="ARBA00022723"/>
    </source>
</evidence>
<dbReference type="InterPro" id="IPR013785">
    <property type="entry name" value="Aldolase_TIM"/>
</dbReference>
<comment type="cofactor">
    <cofactor evidence="9">
        <name>S-adenosyl-L-methionine</name>
        <dbReference type="ChEBI" id="CHEBI:59789"/>
    </cofactor>
    <text evidence="9">Binds 1 S-adenosyl-L-methionine per subunit.</text>
</comment>
<reference evidence="11 12" key="1">
    <citation type="journal article" date="2014" name="Antonie Van Leeuwenhoek">
        <title>Hyphomonas beringensis sp. nov. and Hyphomonas chukchiensis sp. nov., isolated from surface seawater of the Bering Sea and Chukchi Sea.</title>
        <authorList>
            <person name="Li C."/>
            <person name="Lai Q."/>
            <person name="Li G."/>
            <person name="Dong C."/>
            <person name="Wang J."/>
            <person name="Liao Y."/>
            <person name="Shao Z."/>
        </authorList>
    </citation>
    <scope>NUCLEOTIDE SEQUENCE [LARGE SCALE GENOMIC DNA]</scope>
    <source>
        <strain evidence="11 12">SCH89</strain>
    </source>
</reference>
<gene>
    <name evidence="9" type="primary">queE</name>
    <name evidence="11" type="ORF">HOC_04262</name>
</gene>
<keyword evidence="4 9" id="KW-0671">Queuosine biosynthesis</keyword>
<evidence type="ECO:0000256" key="5">
    <source>
        <dbReference type="ARBA" id="ARBA00022842"/>
    </source>
</evidence>
<feature type="binding site" evidence="9">
    <location>
        <position position="27"/>
    </location>
    <ligand>
        <name>substrate</name>
    </ligand>
</feature>
<dbReference type="PANTHER" id="PTHR42836">
    <property type="entry name" value="7-CARBOXY-7-DEAZAGUANINE SYNTHASE"/>
    <property type="match status" value="1"/>
</dbReference>
<keyword evidence="1 9" id="KW-0004">4Fe-4S</keyword>
<evidence type="ECO:0000256" key="7">
    <source>
        <dbReference type="ARBA" id="ARBA00023014"/>
    </source>
</evidence>
<evidence type="ECO:0000313" key="11">
    <source>
        <dbReference type="EMBL" id="KDA03665.1"/>
    </source>
</evidence>
<name>A0A059GAQ0_9PROT</name>
<dbReference type="HAMAP" id="MF_00917">
    <property type="entry name" value="QueE"/>
    <property type="match status" value="1"/>
</dbReference>
<keyword evidence="2 9" id="KW-0949">S-adenosyl-L-methionine</keyword>
<dbReference type="SFLD" id="SFLDS00029">
    <property type="entry name" value="Radical_SAM"/>
    <property type="match status" value="1"/>
</dbReference>
<dbReference type="PROSITE" id="PS51918">
    <property type="entry name" value="RADICAL_SAM"/>
    <property type="match status" value="1"/>
</dbReference>
<dbReference type="InterPro" id="IPR007197">
    <property type="entry name" value="rSAM"/>
</dbReference>
<evidence type="ECO:0000256" key="9">
    <source>
        <dbReference type="HAMAP-Rule" id="MF_00917"/>
    </source>
</evidence>
<dbReference type="InterPro" id="IPR030977">
    <property type="entry name" value="QueE_Cx14CxxC"/>
</dbReference>
<accession>A0A059GAQ0</accession>
<feature type="binding site" evidence="9">
    <location>
        <position position="31"/>
    </location>
    <ligand>
        <name>[4Fe-4S] cluster</name>
        <dbReference type="ChEBI" id="CHEBI:49883"/>
        <note>4Fe-4S-S-AdoMet</note>
    </ligand>
</feature>
<dbReference type="GO" id="GO:0000287">
    <property type="term" value="F:magnesium ion binding"/>
    <property type="evidence" value="ECO:0007669"/>
    <property type="project" value="UniProtKB-UniRule"/>
</dbReference>
<dbReference type="GO" id="GO:0008616">
    <property type="term" value="P:tRNA queuosine(34) biosynthetic process"/>
    <property type="evidence" value="ECO:0007669"/>
    <property type="project" value="UniProtKB-UniRule"/>
</dbReference>
<dbReference type="OrthoDB" id="9792276at2"/>
<dbReference type="PATRIC" id="fig|1280953.3.peg.863"/>
<dbReference type="EC" id="4.3.99.3" evidence="9"/>
<comment type="similarity">
    <text evidence="9">Belongs to the radical SAM superfamily. 7-carboxy-7-deazaguanine synthase family.</text>
</comment>
<comment type="pathway">
    <text evidence="9">Purine metabolism; 7-cyano-7-deazaguanine biosynthesis.</text>
</comment>
<comment type="caution">
    <text evidence="11">The sequence shown here is derived from an EMBL/GenBank/DDBJ whole genome shotgun (WGS) entry which is preliminary data.</text>
</comment>
<feature type="binding site" evidence="9">
    <location>
        <position position="95"/>
    </location>
    <ligand>
        <name>S-adenosyl-L-methionine</name>
        <dbReference type="ChEBI" id="CHEBI:59789"/>
    </ligand>
</feature>
<evidence type="ECO:0000313" key="12">
    <source>
        <dbReference type="Proteomes" id="UP000024942"/>
    </source>
</evidence>
<feature type="binding site" evidence="9">
    <location>
        <begin position="12"/>
        <end position="14"/>
    </location>
    <ligand>
        <name>substrate</name>
    </ligand>
</feature>
<evidence type="ECO:0000256" key="8">
    <source>
        <dbReference type="ARBA" id="ARBA00023239"/>
    </source>
</evidence>
<keyword evidence="8 9" id="KW-0456">Lyase</keyword>
<protein>
    <recommendedName>
        <fullName evidence="9">7-carboxy-7-deazaguanine synthase</fullName>
        <shortName evidence="9">CDG synthase</shortName>
        <ecNumber evidence="9">4.3.99.3</ecNumber>
    </recommendedName>
    <alternativeName>
        <fullName evidence="9">Queuosine biosynthesis protein QueE</fullName>
    </alternativeName>
</protein>
<dbReference type="GO" id="GO:0016840">
    <property type="term" value="F:carbon-nitrogen lyase activity"/>
    <property type="evidence" value="ECO:0007669"/>
    <property type="project" value="UniProtKB-UniRule"/>
</dbReference>
<keyword evidence="12" id="KW-1185">Reference proteome</keyword>
<evidence type="ECO:0000256" key="2">
    <source>
        <dbReference type="ARBA" id="ARBA00022691"/>
    </source>
</evidence>
<keyword evidence="7 9" id="KW-0411">Iron-sulfur</keyword>
<dbReference type="Pfam" id="PF04055">
    <property type="entry name" value="Radical_SAM"/>
    <property type="match status" value="1"/>
</dbReference>
<dbReference type="InterPro" id="IPR024924">
    <property type="entry name" value="7-CO-7-deazaguanine_synth-like"/>
</dbReference>
<dbReference type="Proteomes" id="UP000024942">
    <property type="component" value="Unassembled WGS sequence"/>
</dbReference>
<feature type="binding site" evidence="9">
    <location>
        <begin position="178"/>
        <end position="181"/>
    </location>
    <ligand>
        <name>S-adenosyl-L-methionine</name>
        <dbReference type="ChEBI" id="CHEBI:59789"/>
    </ligand>
</feature>
<dbReference type="EMBL" id="ARYL01000004">
    <property type="protein sequence ID" value="KDA03665.1"/>
    <property type="molecule type" value="Genomic_DNA"/>
</dbReference>
<evidence type="ECO:0000259" key="10">
    <source>
        <dbReference type="PROSITE" id="PS51918"/>
    </source>
</evidence>
<dbReference type="PIRSF" id="PIRSF000370">
    <property type="entry name" value="QueE"/>
    <property type="match status" value="1"/>
</dbReference>
<feature type="domain" description="Radical SAM core" evidence="10">
    <location>
        <begin position="18"/>
        <end position="215"/>
    </location>
</feature>
<feature type="binding site" evidence="9">
    <location>
        <begin position="136"/>
        <end position="138"/>
    </location>
    <ligand>
        <name>S-adenosyl-L-methionine</name>
        <dbReference type="ChEBI" id="CHEBI:59789"/>
    </ligand>
</feature>
<comment type="function">
    <text evidence="9">Catalyzes the complex heterocyclic radical-mediated conversion of 6-carboxy-5,6,7,8-tetrahydropterin (CPH4) to 7-carboxy-7-deazaguanine (CDG), a step common to the biosynthetic pathways of all 7-deazapurine-containing compounds.</text>
</comment>
<dbReference type="NCBIfam" id="TIGR04508">
    <property type="entry name" value="queE_Cx14CxxC"/>
    <property type="match status" value="1"/>
</dbReference>
<dbReference type="RefSeq" id="WP_035536070.1">
    <property type="nucleotide sequence ID" value="NZ_ARYL01000004.1"/>
</dbReference>
<keyword evidence="5 9" id="KW-0460">Magnesium</keyword>
<dbReference type="UniPathway" id="UPA00391"/>
<comment type="cofactor">
    <cofactor evidence="9">
        <name>[4Fe-4S] cluster</name>
        <dbReference type="ChEBI" id="CHEBI:49883"/>
    </cofactor>
    <text evidence="9">Binds 1 [4Fe-4S] cluster. The cluster is coordinated with 3 cysteines and an exchangeable S-adenosyl-L-methionine.</text>
</comment>
<dbReference type="CDD" id="cd01335">
    <property type="entry name" value="Radical_SAM"/>
    <property type="match status" value="1"/>
</dbReference>
<dbReference type="GO" id="GO:0051539">
    <property type="term" value="F:4 iron, 4 sulfur cluster binding"/>
    <property type="evidence" value="ECO:0007669"/>
    <property type="project" value="UniProtKB-UniRule"/>
</dbReference>
<comment type="catalytic activity">
    <reaction evidence="9">
        <text>6-carboxy-5,6,7,8-tetrahydropterin + H(+) = 7-carboxy-7-carbaguanine + NH4(+)</text>
        <dbReference type="Rhea" id="RHEA:27974"/>
        <dbReference type="ChEBI" id="CHEBI:15378"/>
        <dbReference type="ChEBI" id="CHEBI:28938"/>
        <dbReference type="ChEBI" id="CHEBI:61032"/>
        <dbReference type="ChEBI" id="CHEBI:61036"/>
        <dbReference type="EC" id="4.3.99.3"/>
    </reaction>
</comment>
<comment type="cofactor">
    <cofactor evidence="9">
        <name>Mg(2+)</name>
        <dbReference type="ChEBI" id="CHEBI:18420"/>
    </cofactor>
</comment>
<evidence type="ECO:0000256" key="1">
    <source>
        <dbReference type="ARBA" id="ARBA00022485"/>
    </source>
</evidence>
<comment type="subunit">
    <text evidence="9">Homodimer.</text>
</comment>
<keyword evidence="6 9" id="KW-0408">Iron</keyword>
<organism evidence="11 12">
    <name type="scientific">Hyphomonas oceanitis SCH89</name>
    <dbReference type="NCBI Taxonomy" id="1280953"/>
    <lineage>
        <taxon>Bacteria</taxon>
        <taxon>Pseudomonadati</taxon>
        <taxon>Pseudomonadota</taxon>
        <taxon>Alphaproteobacteria</taxon>
        <taxon>Hyphomonadales</taxon>
        <taxon>Hyphomonadaceae</taxon>
        <taxon>Hyphomonas</taxon>
    </lineage>
</organism>
<feature type="binding site" evidence="9">
    <location>
        <position position="51"/>
    </location>
    <ligand>
        <name>Mg(2+)</name>
        <dbReference type="ChEBI" id="CHEBI:18420"/>
    </ligand>
</feature>
<proteinExistence type="inferred from homology"/>
<feature type="binding site" evidence="9">
    <location>
        <position position="93"/>
    </location>
    <ligand>
        <name>substrate</name>
    </ligand>
</feature>
<dbReference type="Gene3D" id="3.20.20.70">
    <property type="entry name" value="Aldolase class I"/>
    <property type="match status" value="1"/>
</dbReference>
<feature type="binding site" evidence="9">
    <location>
        <position position="46"/>
    </location>
    <ligand>
        <name>[4Fe-4S] cluster</name>
        <dbReference type="ChEBI" id="CHEBI:49883"/>
        <note>4Fe-4S-S-AdoMet</note>
    </ligand>
</feature>
<feature type="binding site" evidence="9">
    <location>
        <position position="49"/>
    </location>
    <ligand>
        <name>[4Fe-4S] cluster</name>
        <dbReference type="ChEBI" id="CHEBI:49883"/>
        <note>4Fe-4S-S-AdoMet</note>
    </ligand>
</feature>
<dbReference type="SFLD" id="SFLDF00376">
    <property type="entry name" value="7-carboxy-7-deazaguanine_synth"/>
    <property type="match status" value="1"/>
</dbReference>
<evidence type="ECO:0000256" key="4">
    <source>
        <dbReference type="ARBA" id="ARBA00022785"/>
    </source>
</evidence>
<dbReference type="GO" id="GO:1904047">
    <property type="term" value="F:S-adenosyl-L-methionine binding"/>
    <property type="evidence" value="ECO:0007669"/>
    <property type="project" value="UniProtKB-UniRule"/>
</dbReference>